<protein>
    <submittedName>
        <fullName evidence="2">Methylglutaconyl-CoA hydratase</fullName>
        <ecNumber evidence="2">4.2.1.18</ecNumber>
    </submittedName>
</protein>
<dbReference type="RefSeq" id="WP_153114578.1">
    <property type="nucleotide sequence ID" value="NZ_JACIGE010000002.1"/>
</dbReference>
<dbReference type="SUPFAM" id="SSF52096">
    <property type="entry name" value="ClpP/crotonase"/>
    <property type="match status" value="1"/>
</dbReference>
<dbReference type="Proteomes" id="UP000587070">
    <property type="component" value="Unassembled WGS sequence"/>
</dbReference>
<name>A0A840G275_RHOTE</name>
<dbReference type="InterPro" id="IPR051683">
    <property type="entry name" value="Enoyl-CoA_Hydratase/Isomerase"/>
</dbReference>
<evidence type="ECO:0000256" key="1">
    <source>
        <dbReference type="ARBA" id="ARBA00005254"/>
    </source>
</evidence>
<comment type="caution">
    <text evidence="2">The sequence shown here is derived from an EMBL/GenBank/DDBJ whole genome shotgun (WGS) entry which is preliminary data.</text>
</comment>
<organism evidence="2 3">
    <name type="scientific">Rhodocyclus tenuis</name>
    <name type="common">Rhodospirillum tenue</name>
    <dbReference type="NCBI Taxonomy" id="1066"/>
    <lineage>
        <taxon>Bacteria</taxon>
        <taxon>Pseudomonadati</taxon>
        <taxon>Pseudomonadota</taxon>
        <taxon>Betaproteobacteria</taxon>
        <taxon>Rhodocyclales</taxon>
        <taxon>Rhodocyclaceae</taxon>
        <taxon>Rhodocyclus</taxon>
    </lineage>
</organism>
<keyword evidence="3" id="KW-1185">Reference proteome</keyword>
<dbReference type="AlphaFoldDB" id="A0A840G275"/>
<gene>
    <name evidence="2" type="ORF">GGD90_000870</name>
</gene>
<keyword evidence="2" id="KW-0456">Lyase</keyword>
<dbReference type="CDD" id="cd06558">
    <property type="entry name" value="crotonase-like"/>
    <property type="match status" value="1"/>
</dbReference>
<dbReference type="InterPro" id="IPR001753">
    <property type="entry name" value="Enoyl-CoA_hydra/iso"/>
</dbReference>
<dbReference type="FunFam" id="3.90.226.10:FF:000066">
    <property type="entry name" value="Enoyl-CoA hydratase"/>
    <property type="match status" value="1"/>
</dbReference>
<dbReference type="GO" id="GO:0008300">
    <property type="term" value="P:isoprenoid catabolic process"/>
    <property type="evidence" value="ECO:0007669"/>
    <property type="project" value="TreeGrafter"/>
</dbReference>
<dbReference type="InterPro" id="IPR014748">
    <property type="entry name" value="Enoyl-CoA_hydra_C"/>
</dbReference>
<proteinExistence type="inferred from homology"/>
<reference evidence="2 3" key="1">
    <citation type="submission" date="2020-08" db="EMBL/GenBank/DDBJ databases">
        <title>Genome sequencing of Purple Non-Sulfur Bacteria from various extreme environments.</title>
        <authorList>
            <person name="Mayer M."/>
        </authorList>
    </citation>
    <scope>NUCLEOTIDE SEQUENCE [LARGE SCALE GENOMIC DNA]</scope>
    <source>
        <strain evidence="2 3">2761</strain>
    </source>
</reference>
<dbReference type="PANTHER" id="PTHR42964:SF1">
    <property type="entry name" value="POLYKETIDE BIOSYNTHESIS ENOYL-COA HYDRATASE PKSH-RELATED"/>
    <property type="match status" value="1"/>
</dbReference>
<dbReference type="OrthoDB" id="9807606at2"/>
<dbReference type="InterPro" id="IPR029045">
    <property type="entry name" value="ClpP/crotonase-like_dom_sf"/>
</dbReference>
<dbReference type="Gene3D" id="1.10.12.10">
    <property type="entry name" value="Lyase 2-enoyl-coa Hydratase, Chain A, domain 2"/>
    <property type="match status" value="1"/>
</dbReference>
<sequence length="267" mass="28605">MNYQSIVTEVGDGVGILTLNKAERHNAFDETLIAEITDGLRRLEADPQVRVVVVSAAGKSFCAGADLNWMKRAAAATPDENLADARRLGDLLTTLNELSKPTLARVQGPAYGGGVGLIAACDIAVASYDAVFSLSEVKLGLVPAVISPYVLAAIGERYARRYMLTAERFSAAEAYRIGLVHEIVPGAEQLDDAIGELVDALLKNGPNAQAECKALIRVVAGQPIDDSTTEETVRRITRVRASPEGREGLAAFLEKRKPAWQQSDAEM</sequence>
<dbReference type="PANTHER" id="PTHR42964">
    <property type="entry name" value="ENOYL-COA HYDRATASE"/>
    <property type="match status" value="1"/>
</dbReference>
<evidence type="ECO:0000313" key="3">
    <source>
        <dbReference type="Proteomes" id="UP000587070"/>
    </source>
</evidence>
<dbReference type="Gene3D" id="3.90.226.10">
    <property type="entry name" value="2-enoyl-CoA Hydratase, Chain A, domain 1"/>
    <property type="match status" value="1"/>
</dbReference>
<comment type="similarity">
    <text evidence="1">Belongs to the enoyl-CoA hydratase/isomerase family.</text>
</comment>
<dbReference type="EC" id="4.2.1.18" evidence="2"/>
<dbReference type="EMBL" id="JACIGE010000002">
    <property type="protein sequence ID" value="MBB4246513.1"/>
    <property type="molecule type" value="Genomic_DNA"/>
</dbReference>
<dbReference type="GO" id="GO:0004490">
    <property type="term" value="F:methylglutaconyl-CoA hydratase activity"/>
    <property type="evidence" value="ECO:0007669"/>
    <property type="project" value="UniProtKB-EC"/>
</dbReference>
<evidence type="ECO:0000313" key="2">
    <source>
        <dbReference type="EMBL" id="MBB4246513.1"/>
    </source>
</evidence>
<dbReference type="Pfam" id="PF00378">
    <property type="entry name" value="ECH_1"/>
    <property type="match status" value="1"/>
</dbReference>
<accession>A0A840G275</accession>